<gene>
    <name evidence="2" type="ORF">MRS75_13525</name>
</gene>
<dbReference type="GO" id="GO:0003677">
    <property type="term" value="F:DNA binding"/>
    <property type="evidence" value="ECO:0007669"/>
    <property type="project" value="InterPro"/>
</dbReference>
<dbReference type="Proteomes" id="UP001161580">
    <property type="component" value="Unassembled WGS sequence"/>
</dbReference>
<dbReference type="AlphaFoldDB" id="A0AAE3QFK5"/>
<keyword evidence="3" id="KW-1185">Reference proteome</keyword>
<evidence type="ECO:0000313" key="2">
    <source>
        <dbReference type="EMBL" id="MDI7923100.1"/>
    </source>
</evidence>
<proteinExistence type="predicted"/>
<feature type="region of interest" description="Disordered" evidence="1">
    <location>
        <begin position="754"/>
        <end position="775"/>
    </location>
</feature>
<organism evidence="2 3">
    <name type="scientific">Ferirhizobium litorale</name>
    <dbReference type="NCBI Taxonomy" id="2927786"/>
    <lineage>
        <taxon>Bacteria</taxon>
        <taxon>Pseudomonadati</taxon>
        <taxon>Pseudomonadota</taxon>
        <taxon>Alphaproteobacteria</taxon>
        <taxon>Hyphomicrobiales</taxon>
        <taxon>Rhizobiaceae</taxon>
        <taxon>Ferirhizobium</taxon>
    </lineage>
</organism>
<evidence type="ECO:0000256" key="1">
    <source>
        <dbReference type="SAM" id="MobiDB-lite"/>
    </source>
</evidence>
<name>A0AAE3QFK5_9HYPH</name>
<evidence type="ECO:0008006" key="4">
    <source>
        <dbReference type="Google" id="ProtNLM"/>
    </source>
</evidence>
<dbReference type="InterPro" id="IPR011010">
    <property type="entry name" value="DNA_brk_join_enz"/>
</dbReference>
<comment type="caution">
    <text evidence="2">The sequence shown here is derived from an EMBL/GenBank/DDBJ whole genome shotgun (WGS) entry which is preliminary data.</text>
</comment>
<sequence length="775" mass="87500">MKRFRTLLEAAMQVATRQGLDWHTPIDQSGAILKGHRWNVAELAGRRGRSGNFYFSDTAPDESAVNALNEVRLSLALPRLIRRPPTDAWIDLMKITIIDNVFTRNNRPQTIQRRVLCLRILAAEAEDTPPWAIEPVMIRRAYNAALAIGSSGKTATDLASTVRTVIDDCGFAAVSPLARYCSASDQDAAKVELEGRLARNRHRSHAAIFERLEDRPSPEKLPDEKSYNKLKQIIFGAVPKTFSDRIRFPVLKIHLVTGLRIEEVLSAPLWALMWREYFDFDGTPAGEKGGVARDLWFRHFASKKPTEENKGELLFETSQVIPLRFQEMVADTIQEVVNLTAPARKRLKLQYDTGRLFPEFLQDELVPASEMYVRLSGNALFSRAAVPDDLINAYRKSGDIEILRAIRSSQSDASIAPSQISYWSKHNALIARDVGGSEVRGKRNWEKCYFRIGEIEEYFGEKLRFKGPEIGTYRLHGGAGYGTHDMMFLIPTRNVIEGRNGGLLDAELYYAFKRIDYRDIDIALDGRQPDSIFRRYLGAEGRNLRIKTHQNRHLQTTELYRHGVSDAIVTKRFNRTSLTQSRVYDNRSLSERFEALDLGDVALDVHREPQKRALEAIQSGKLAGPKVQTFLKIRDTEGMRAAVTYLAGAVSGFHATPMGVCTTNFMTEPCARHLECFNGCDHLTRTDDPREQRVLEQLLENLLVAEAAIMNIPPEKRGNRPGWQNQLAHVRSHIRAVRLTLSTRPGDQVFPAGKNLMSPIPTSGRMALPKRSTPS</sequence>
<dbReference type="SUPFAM" id="SSF56349">
    <property type="entry name" value="DNA breaking-rejoining enzymes"/>
    <property type="match status" value="1"/>
</dbReference>
<evidence type="ECO:0000313" key="3">
    <source>
        <dbReference type="Proteomes" id="UP001161580"/>
    </source>
</evidence>
<dbReference type="RefSeq" id="WP_311794397.1">
    <property type="nucleotide sequence ID" value="NZ_JALDYZ010000006.1"/>
</dbReference>
<dbReference type="EMBL" id="JALDYZ010000006">
    <property type="protein sequence ID" value="MDI7923100.1"/>
    <property type="molecule type" value="Genomic_DNA"/>
</dbReference>
<reference evidence="2" key="1">
    <citation type="submission" date="2022-03" db="EMBL/GenBank/DDBJ databases">
        <title>Fererhizobium litorale gen. nov., sp. nov., isolated from sandy sediments of the Sea of Japan seashore.</title>
        <authorList>
            <person name="Romanenko L."/>
            <person name="Kurilenko V."/>
            <person name="Otstavnykh N."/>
            <person name="Svetashev V."/>
            <person name="Tekutyeva L."/>
            <person name="Isaeva M."/>
            <person name="Mikhailov V."/>
        </authorList>
    </citation>
    <scope>NUCLEOTIDE SEQUENCE</scope>
    <source>
        <strain evidence="2">KMM 9576</strain>
    </source>
</reference>
<accession>A0AAE3QFK5</accession>
<protein>
    <recommendedName>
        <fullName evidence="4">Integrase</fullName>
    </recommendedName>
</protein>